<proteinExistence type="predicted"/>
<organism evidence="1 2">
    <name type="scientific">Marinomonas algarum</name>
    <dbReference type="NCBI Taxonomy" id="2883105"/>
    <lineage>
        <taxon>Bacteria</taxon>
        <taxon>Pseudomonadati</taxon>
        <taxon>Pseudomonadota</taxon>
        <taxon>Gammaproteobacteria</taxon>
        <taxon>Oceanospirillales</taxon>
        <taxon>Oceanospirillaceae</taxon>
        <taxon>Marinomonas</taxon>
    </lineage>
</organism>
<dbReference type="EMBL" id="JAJATW010000043">
    <property type="protein sequence ID" value="MCB5163160.1"/>
    <property type="molecule type" value="Genomic_DNA"/>
</dbReference>
<protein>
    <submittedName>
        <fullName evidence="1">Uncharacterized protein</fullName>
    </submittedName>
</protein>
<dbReference type="Proteomes" id="UP001139095">
    <property type="component" value="Unassembled WGS sequence"/>
</dbReference>
<evidence type="ECO:0000313" key="2">
    <source>
        <dbReference type="Proteomes" id="UP001139095"/>
    </source>
</evidence>
<reference evidence="1" key="1">
    <citation type="submission" date="2021-10" db="EMBL/GenBank/DDBJ databases">
        <title>Marinomonas pontica sp. nov., isolated from the Black Sea.</title>
        <authorList>
            <person name="Zhao L.-H."/>
            <person name="Xue J.-H."/>
        </authorList>
    </citation>
    <scope>NUCLEOTIDE SEQUENCE</scope>
    <source>
        <strain evidence="1">E8</strain>
    </source>
</reference>
<dbReference type="RefSeq" id="WP_226755497.1">
    <property type="nucleotide sequence ID" value="NZ_JAJATW010000043.1"/>
</dbReference>
<evidence type="ECO:0000313" key="1">
    <source>
        <dbReference type="EMBL" id="MCB5163160.1"/>
    </source>
</evidence>
<sequence length="93" mass="10494">MFTASAQLNVTLICGPTYMRKTVDGFCDIVAYDLKKNPAVNTFLFSAAERAIKPKPYNESRLGFDSILSTLYKTHWQKTVLKLQTIFQTALKA</sequence>
<gene>
    <name evidence="1" type="ORF">LG368_14950</name>
</gene>
<keyword evidence="2" id="KW-1185">Reference proteome</keyword>
<name>A0A9X1RSQ7_9GAMM</name>
<comment type="caution">
    <text evidence="1">The sequence shown here is derived from an EMBL/GenBank/DDBJ whole genome shotgun (WGS) entry which is preliminary data.</text>
</comment>
<accession>A0A9X1RSQ7</accession>
<dbReference type="AlphaFoldDB" id="A0A9X1RSQ7"/>